<organism evidence="8 9">
    <name type="scientific">Colwellia marinimaniae</name>
    <dbReference type="NCBI Taxonomy" id="1513592"/>
    <lineage>
        <taxon>Bacteria</taxon>
        <taxon>Pseudomonadati</taxon>
        <taxon>Pseudomonadota</taxon>
        <taxon>Gammaproteobacteria</taxon>
        <taxon>Alteromonadales</taxon>
        <taxon>Colwelliaceae</taxon>
        <taxon>Colwellia</taxon>
    </lineage>
</organism>
<proteinExistence type="inferred from homology"/>
<keyword evidence="3" id="KW-0998">Cell outer membrane</keyword>
<keyword evidence="5" id="KW-0732">Signal</keyword>
<feature type="chain" id="PRO_5046691150" evidence="5">
    <location>
        <begin position="29"/>
        <end position="1009"/>
    </location>
</feature>
<evidence type="ECO:0000259" key="7">
    <source>
        <dbReference type="Pfam" id="PF07715"/>
    </source>
</evidence>
<dbReference type="RefSeq" id="WP_057181671.1">
    <property type="nucleotide sequence ID" value="NZ_BDQM01000005.1"/>
</dbReference>
<dbReference type="InterPro" id="IPR037066">
    <property type="entry name" value="Plug_dom_sf"/>
</dbReference>
<comment type="subcellular location">
    <subcellularLocation>
        <location evidence="1 4">Cell outer membrane</location>
    </subcellularLocation>
</comment>
<evidence type="ECO:0000259" key="6">
    <source>
        <dbReference type="Pfam" id="PF00593"/>
    </source>
</evidence>
<comment type="caution">
    <text evidence="8">The sequence shown here is derived from an EMBL/GenBank/DDBJ whole genome shotgun (WGS) entry which is preliminary data.</text>
</comment>
<feature type="signal peptide" evidence="5">
    <location>
        <begin position="1"/>
        <end position="28"/>
    </location>
</feature>
<dbReference type="EMBL" id="BDQM01000005">
    <property type="protein sequence ID" value="GAW95427.1"/>
    <property type="molecule type" value="Genomic_DNA"/>
</dbReference>
<sequence>MIQKTFTRTRIATSLSLILGATALPAISAEEVSANAAAHSDVEVIEVTGMRSSIKESTRLKRDAIGVVDAISAEDIGKFPDTNLAESLQRITGVSIDRSNGEGSRVTVRGFGPQYNMVTLNGRLMASSTLPDGGGASDNRAFDFQNLASDAVKSVEIYKTANAAAASGGIGATINITTAKPLDNPGFIASIGGKAMMDTSVRDGVRDYSDQVTPELSGLLSWTDEDEMFGASFTGSFSQRDSSSTSANIDQWRNGVYDGTVPDMVPGTAVPNTPTMLNNPPGMGENFALPSSISYRLWDRQRERTNAQLTLQYRPIETITATFDYTYSKLEQEQQGTELSIWMSDYKSDITFTDGLNPSPLHYAEDKRDQAPRDIATKQKYRNSITEDVAIGLNLVWEVNDDLTLAFDYNDSSSESSPMSSYGNDVTFGIGSNILAQQGGYFGTSGLPDIMVGFDDCDSRIGLNCNKAFDVSDVGSSIYQKSHAYNTNDITQIRIDGTWEFEDGQIDFGVESREMDNHSTQSSTNQSMGDWGVNNPGEIPASMLDAIDFNDSLDDYKVAGWTQAFRGDTIALANWAAPVYGLDLARDTALATDRRIQEDVTAAYVKFSYAGYISDLPYNISVGVRYEDTKSTSTANIAAPTAVRWVSNNDFTVDQGAFVDAEMRSESNSYSHFLPNIDFDIDLTDNLKARVSFGQTIARPTYGQLSNAVSITGGPGAPTVLNELNGSATQGRASLVPLESTNIDISVEWYFDDTSYVSAGYFRKDVDKFIGNAPIIGDYYGLRDPSAGPRALQAIEDLNAAGIAVNETTLFSQVAATQLGETIYADGHTDNYYEKEVDVFANSDDPLMNFLSQSPTNNKSAVIDGMEFAVQHFFGDSGFGFQANYTLVNGDIEFDLASTATQFALLGLSDTANLVLLYEMDNFSARIAYNWRDEFLNNAAIYSNEPEFTEEYSQLDFSIGYQVTEQFSMSFAGINITGEDPRKHGRTANQLTSAEEWSARYELGLRYTF</sequence>
<keyword evidence="8" id="KW-0675">Receptor</keyword>
<name>A0ABQ0MST3_9GAMM</name>
<feature type="domain" description="TonB-dependent receptor plug" evidence="7">
    <location>
        <begin position="61"/>
        <end position="171"/>
    </location>
</feature>
<accession>A0ABQ0MST3</accession>
<feature type="domain" description="TonB-dependent receptor-like beta-barrel" evidence="6">
    <location>
        <begin position="479"/>
        <end position="975"/>
    </location>
</feature>
<dbReference type="Proteomes" id="UP000197068">
    <property type="component" value="Unassembled WGS sequence"/>
</dbReference>
<comment type="similarity">
    <text evidence="4">Belongs to the TonB-dependent receptor family.</text>
</comment>
<dbReference type="Gene3D" id="2.170.130.10">
    <property type="entry name" value="TonB-dependent receptor, plug domain"/>
    <property type="match status" value="1"/>
</dbReference>
<gene>
    <name evidence="8" type="primary">fecA</name>
    <name evidence="8" type="ORF">MTCD1_01029</name>
</gene>
<dbReference type="Pfam" id="PF07715">
    <property type="entry name" value="Plug"/>
    <property type="match status" value="1"/>
</dbReference>
<keyword evidence="4" id="KW-0798">TonB box</keyword>
<evidence type="ECO:0000256" key="3">
    <source>
        <dbReference type="ARBA" id="ARBA00023237"/>
    </source>
</evidence>
<keyword evidence="9" id="KW-1185">Reference proteome</keyword>
<dbReference type="PANTHER" id="PTHR40980">
    <property type="entry name" value="PLUG DOMAIN-CONTAINING PROTEIN"/>
    <property type="match status" value="1"/>
</dbReference>
<evidence type="ECO:0000256" key="1">
    <source>
        <dbReference type="ARBA" id="ARBA00004442"/>
    </source>
</evidence>
<dbReference type="InterPro" id="IPR036942">
    <property type="entry name" value="Beta-barrel_TonB_sf"/>
</dbReference>
<keyword evidence="2 4" id="KW-0472">Membrane</keyword>
<reference evidence="8 9" key="1">
    <citation type="submission" date="2017-06" db="EMBL/GenBank/DDBJ databases">
        <title>Whole Genome Sequences of Colwellia marinimaniae MTCD1.</title>
        <authorList>
            <person name="Kusumoto H."/>
            <person name="Inoue M."/>
            <person name="Tanikawa K."/>
            <person name="Maeji H."/>
            <person name="Cameron J.H."/>
            <person name="Bartlett D.H."/>
        </authorList>
    </citation>
    <scope>NUCLEOTIDE SEQUENCE [LARGE SCALE GENOMIC DNA]</scope>
    <source>
        <strain evidence="8 9">MTCD1</strain>
    </source>
</reference>
<dbReference type="InterPro" id="IPR010104">
    <property type="entry name" value="TonB_rcpt_bac"/>
</dbReference>
<evidence type="ECO:0000313" key="8">
    <source>
        <dbReference type="EMBL" id="GAW95427.1"/>
    </source>
</evidence>
<dbReference type="InterPro" id="IPR012910">
    <property type="entry name" value="Plug_dom"/>
</dbReference>
<evidence type="ECO:0000313" key="9">
    <source>
        <dbReference type="Proteomes" id="UP000197068"/>
    </source>
</evidence>
<dbReference type="InterPro" id="IPR000531">
    <property type="entry name" value="Beta-barrel_TonB"/>
</dbReference>
<dbReference type="PANTHER" id="PTHR40980:SF3">
    <property type="entry name" value="TONB-DEPENDENT RECEPTOR-LIKE BETA-BARREL DOMAIN-CONTAINING PROTEIN"/>
    <property type="match status" value="1"/>
</dbReference>
<evidence type="ECO:0000256" key="4">
    <source>
        <dbReference type="RuleBase" id="RU003357"/>
    </source>
</evidence>
<dbReference type="NCBIfam" id="TIGR01782">
    <property type="entry name" value="TonB-Xanth-Caul"/>
    <property type="match status" value="1"/>
</dbReference>
<protein>
    <submittedName>
        <fullName evidence="8">TonB-dependent receptor</fullName>
    </submittedName>
</protein>
<evidence type="ECO:0000256" key="2">
    <source>
        <dbReference type="ARBA" id="ARBA00023136"/>
    </source>
</evidence>
<dbReference type="Gene3D" id="2.40.170.20">
    <property type="entry name" value="TonB-dependent receptor, beta-barrel domain"/>
    <property type="match status" value="1"/>
</dbReference>
<dbReference type="Pfam" id="PF00593">
    <property type="entry name" value="TonB_dep_Rec_b-barrel"/>
    <property type="match status" value="1"/>
</dbReference>
<evidence type="ECO:0000256" key="5">
    <source>
        <dbReference type="SAM" id="SignalP"/>
    </source>
</evidence>
<dbReference type="SUPFAM" id="SSF56935">
    <property type="entry name" value="Porins"/>
    <property type="match status" value="1"/>
</dbReference>